<dbReference type="EMBL" id="SPHZ02000007">
    <property type="protein sequence ID" value="KAF0907100.1"/>
    <property type="molecule type" value="Genomic_DNA"/>
</dbReference>
<keyword evidence="2" id="KW-1185">Reference proteome</keyword>
<protein>
    <submittedName>
        <fullName evidence="1">Uncharacterized protein</fullName>
    </submittedName>
</protein>
<reference evidence="1 2" key="1">
    <citation type="submission" date="2019-11" db="EMBL/GenBank/DDBJ databases">
        <title>Whole genome sequence of Oryza granulata.</title>
        <authorList>
            <person name="Li W."/>
        </authorList>
    </citation>
    <scope>NUCLEOTIDE SEQUENCE [LARGE SCALE GENOMIC DNA]</scope>
    <source>
        <strain evidence="2">cv. Menghai</strain>
        <tissue evidence="1">Leaf</tissue>
    </source>
</reference>
<organism evidence="1 2">
    <name type="scientific">Oryza meyeriana var. granulata</name>
    <dbReference type="NCBI Taxonomy" id="110450"/>
    <lineage>
        <taxon>Eukaryota</taxon>
        <taxon>Viridiplantae</taxon>
        <taxon>Streptophyta</taxon>
        <taxon>Embryophyta</taxon>
        <taxon>Tracheophyta</taxon>
        <taxon>Spermatophyta</taxon>
        <taxon>Magnoliopsida</taxon>
        <taxon>Liliopsida</taxon>
        <taxon>Poales</taxon>
        <taxon>Poaceae</taxon>
        <taxon>BOP clade</taxon>
        <taxon>Oryzoideae</taxon>
        <taxon>Oryzeae</taxon>
        <taxon>Oryzinae</taxon>
        <taxon>Oryza</taxon>
        <taxon>Oryza meyeriana</taxon>
    </lineage>
</organism>
<gene>
    <name evidence="1" type="ORF">E2562_014701</name>
</gene>
<comment type="caution">
    <text evidence="1">The sequence shown here is derived from an EMBL/GenBank/DDBJ whole genome shotgun (WGS) entry which is preliminary data.</text>
</comment>
<name>A0A6G1D3V8_9ORYZ</name>
<dbReference type="Proteomes" id="UP000479710">
    <property type="component" value="Unassembled WGS sequence"/>
</dbReference>
<evidence type="ECO:0000313" key="2">
    <source>
        <dbReference type="Proteomes" id="UP000479710"/>
    </source>
</evidence>
<proteinExistence type="predicted"/>
<evidence type="ECO:0000313" key="1">
    <source>
        <dbReference type="EMBL" id="KAF0907100.1"/>
    </source>
</evidence>
<sequence length="102" mass="10687">MKAVSTHSSQVVEGEEEAGGVLVVFSAEGEEEAVGVLVVFSAPRTYISSPSQSSRQLATSPTWSSIPAAASFLSPRSKRGEGLRSGVVLSAEDIYFVPESEP</sequence>
<dbReference type="AlphaFoldDB" id="A0A6G1D3V8"/>
<accession>A0A6G1D3V8</accession>